<feature type="chain" id="PRO_5012365022" description="DUF3558 domain-containing protein" evidence="2">
    <location>
        <begin position="28"/>
        <end position="187"/>
    </location>
</feature>
<sequence>MASRTEFLAAIAAGALALVLTGCGASAPDSSASGATAETVASVEPSAPAAETPADPPAAGPSCDTVFTDAEYTRIADDGLSLKEEDPYLLGPVMERMADEGALICVWTKPNSDVSVWYARLEVGDQGQAWLDELQAEGWLEDTHQGDGSYQAPADYDANYQPSVMLESGVLHFASYNPLLREVLELQ</sequence>
<evidence type="ECO:0000313" key="4">
    <source>
        <dbReference type="Proteomes" id="UP000184699"/>
    </source>
</evidence>
<dbReference type="Proteomes" id="UP000184699">
    <property type="component" value="Unassembled WGS sequence"/>
</dbReference>
<feature type="signal peptide" evidence="2">
    <location>
        <begin position="1"/>
        <end position="27"/>
    </location>
</feature>
<evidence type="ECO:0000256" key="1">
    <source>
        <dbReference type="SAM" id="MobiDB-lite"/>
    </source>
</evidence>
<dbReference type="PROSITE" id="PS51318">
    <property type="entry name" value="TAT"/>
    <property type="match status" value="1"/>
</dbReference>
<reference evidence="4" key="1">
    <citation type="submission" date="2016-11" db="EMBL/GenBank/DDBJ databases">
        <authorList>
            <person name="Varghese N."/>
            <person name="Submissions S."/>
        </authorList>
    </citation>
    <scope>NUCLEOTIDE SEQUENCE [LARGE SCALE GENOMIC DNA]</scope>
    <source>
        <strain evidence="4">DSM 8595</strain>
    </source>
</reference>
<proteinExistence type="predicted"/>
<name>A0A1N6FZ26_9MICO</name>
<accession>A0A1N6FZ26</accession>
<feature type="region of interest" description="Disordered" evidence="1">
    <location>
        <begin position="31"/>
        <end position="62"/>
    </location>
</feature>
<dbReference type="RefSeq" id="WP_074260374.1">
    <property type="nucleotide sequence ID" value="NZ_FSRJ01000003.1"/>
</dbReference>
<evidence type="ECO:0000313" key="3">
    <source>
        <dbReference type="EMBL" id="SIO00450.1"/>
    </source>
</evidence>
<keyword evidence="2" id="KW-0732">Signal</keyword>
<gene>
    <name evidence="3" type="ORF">SAMN05443544_2156</name>
</gene>
<keyword evidence="4" id="KW-1185">Reference proteome</keyword>
<dbReference type="PROSITE" id="PS51257">
    <property type="entry name" value="PROKAR_LIPOPROTEIN"/>
    <property type="match status" value="1"/>
</dbReference>
<evidence type="ECO:0008006" key="5">
    <source>
        <dbReference type="Google" id="ProtNLM"/>
    </source>
</evidence>
<protein>
    <recommendedName>
        <fullName evidence="5">DUF3558 domain-containing protein</fullName>
    </recommendedName>
</protein>
<dbReference type="AlphaFoldDB" id="A0A1N6FZ26"/>
<feature type="compositionally biased region" description="Low complexity" evidence="1">
    <location>
        <begin position="31"/>
        <end position="53"/>
    </location>
</feature>
<organism evidence="3 4">
    <name type="scientific">Agromyces cerinus subsp. cerinus</name>
    <dbReference type="NCBI Taxonomy" id="232089"/>
    <lineage>
        <taxon>Bacteria</taxon>
        <taxon>Bacillati</taxon>
        <taxon>Actinomycetota</taxon>
        <taxon>Actinomycetes</taxon>
        <taxon>Micrococcales</taxon>
        <taxon>Microbacteriaceae</taxon>
        <taxon>Agromyces</taxon>
    </lineage>
</organism>
<dbReference type="STRING" id="232089.SAMN05443544_2156"/>
<dbReference type="EMBL" id="FSRJ01000003">
    <property type="protein sequence ID" value="SIO00450.1"/>
    <property type="molecule type" value="Genomic_DNA"/>
</dbReference>
<dbReference type="OrthoDB" id="5119618at2"/>
<evidence type="ECO:0000256" key="2">
    <source>
        <dbReference type="SAM" id="SignalP"/>
    </source>
</evidence>
<dbReference type="InterPro" id="IPR006311">
    <property type="entry name" value="TAT_signal"/>
</dbReference>